<sequence>MLLLVFRLSWLHSQAPSLKIPLQTFFLRIHLPQSPRIRFSLPTDYIFPKLTPLTTHGTFATPTSTIPTTAATTDGTLVPPHNVHTITLPVLDTLAIRTYTGSAQDTVHKTIFPYDRFLELPAELRNAVYRYAVNFNGVQSYFDKVASLTRLELAEAYTESPMGEDMEFKNPRLPHEFLLVDRVTRNEALAIHYEMALIIERPLPYLQLVQRRHIIDCALPKVVRLNIGHIHFRIPDAWPFQQLQANQAHLPSYWSFLFRFFNQAFYPAIIGSTMLKTITFEFDPGPSEIEQANVENSSEGADSDGKDLVQTEEAQTTNDSEDSGSLEDSVDPVDSVDLEDSEGSADSEDCDEMDEELAIGWIFSYTRKDNF</sequence>
<accession>A0A9P4TYN8</accession>
<keyword evidence="4" id="KW-1185">Reference proteome</keyword>
<gene>
    <name evidence="3" type="ORF">EJ08DRAFT_660539</name>
</gene>
<dbReference type="OrthoDB" id="3510794at2759"/>
<feature type="compositionally biased region" description="Acidic residues" evidence="1">
    <location>
        <begin position="319"/>
        <end position="353"/>
    </location>
</feature>
<dbReference type="EMBL" id="MU007036">
    <property type="protein sequence ID" value="KAF2430865.1"/>
    <property type="molecule type" value="Genomic_DNA"/>
</dbReference>
<evidence type="ECO:0008006" key="5">
    <source>
        <dbReference type="Google" id="ProtNLM"/>
    </source>
</evidence>
<evidence type="ECO:0000256" key="1">
    <source>
        <dbReference type="SAM" id="MobiDB-lite"/>
    </source>
</evidence>
<dbReference type="AlphaFoldDB" id="A0A9P4TYN8"/>
<dbReference type="Proteomes" id="UP000800235">
    <property type="component" value="Unassembled WGS sequence"/>
</dbReference>
<proteinExistence type="predicted"/>
<evidence type="ECO:0000313" key="4">
    <source>
        <dbReference type="Proteomes" id="UP000800235"/>
    </source>
</evidence>
<evidence type="ECO:0000313" key="3">
    <source>
        <dbReference type="EMBL" id="KAF2430865.1"/>
    </source>
</evidence>
<protein>
    <recommendedName>
        <fullName evidence="5">F-box domain-containing protein</fullName>
    </recommendedName>
</protein>
<feature type="chain" id="PRO_5040128404" description="F-box domain-containing protein" evidence="2">
    <location>
        <begin position="18"/>
        <end position="371"/>
    </location>
</feature>
<organism evidence="3 4">
    <name type="scientific">Tothia fuscella</name>
    <dbReference type="NCBI Taxonomy" id="1048955"/>
    <lineage>
        <taxon>Eukaryota</taxon>
        <taxon>Fungi</taxon>
        <taxon>Dikarya</taxon>
        <taxon>Ascomycota</taxon>
        <taxon>Pezizomycotina</taxon>
        <taxon>Dothideomycetes</taxon>
        <taxon>Pleosporomycetidae</taxon>
        <taxon>Venturiales</taxon>
        <taxon>Cylindrosympodiaceae</taxon>
        <taxon>Tothia</taxon>
    </lineage>
</organism>
<feature type="region of interest" description="Disordered" evidence="1">
    <location>
        <begin position="286"/>
        <end position="353"/>
    </location>
</feature>
<comment type="caution">
    <text evidence="3">The sequence shown here is derived from an EMBL/GenBank/DDBJ whole genome shotgun (WGS) entry which is preliminary data.</text>
</comment>
<evidence type="ECO:0000256" key="2">
    <source>
        <dbReference type="SAM" id="SignalP"/>
    </source>
</evidence>
<keyword evidence="2" id="KW-0732">Signal</keyword>
<name>A0A9P4TYN8_9PEZI</name>
<reference evidence="3" key="1">
    <citation type="journal article" date="2020" name="Stud. Mycol.">
        <title>101 Dothideomycetes genomes: a test case for predicting lifestyles and emergence of pathogens.</title>
        <authorList>
            <person name="Haridas S."/>
            <person name="Albert R."/>
            <person name="Binder M."/>
            <person name="Bloem J."/>
            <person name="Labutti K."/>
            <person name="Salamov A."/>
            <person name="Andreopoulos B."/>
            <person name="Baker S."/>
            <person name="Barry K."/>
            <person name="Bills G."/>
            <person name="Bluhm B."/>
            <person name="Cannon C."/>
            <person name="Castanera R."/>
            <person name="Culley D."/>
            <person name="Daum C."/>
            <person name="Ezra D."/>
            <person name="Gonzalez J."/>
            <person name="Henrissat B."/>
            <person name="Kuo A."/>
            <person name="Liang C."/>
            <person name="Lipzen A."/>
            <person name="Lutzoni F."/>
            <person name="Magnuson J."/>
            <person name="Mondo S."/>
            <person name="Nolan M."/>
            <person name="Ohm R."/>
            <person name="Pangilinan J."/>
            <person name="Park H.-J."/>
            <person name="Ramirez L."/>
            <person name="Alfaro M."/>
            <person name="Sun H."/>
            <person name="Tritt A."/>
            <person name="Yoshinaga Y."/>
            <person name="Zwiers L.-H."/>
            <person name="Turgeon B."/>
            <person name="Goodwin S."/>
            <person name="Spatafora J."/>
            <person name="Crous P."/>
            <person name="Grigoriev I."/>
        </authorList>
    </citation>
    <scope>NUCLEOTIDE SEQUENCE</scope>
    <source>
        <strain evidence="3">CBS 130266</strain>
    </source>
</reference>
<feature type="signal peptide" evidence="2">
    <location>
        <begin position="1"/>
        <end position="17"/>
    </location>
</feature>